<protein>
    <recommendedName>
        <fullName evidence="3">Caspase family p20 domain-containing protein</fullName>
    </recommendedName>
</protein>
<organism evidence="1 2">
    <name type="scientific">Phytohabitans houttuyneae</name>
    <dbReference type="NCBI Taxonomy" id="1076126"/>
    <lineage>
        <taxon>Bacteria</taxon>
        <taxon>Bacillati</taxon>
        <taxon>Actinomycetota</taxon>
        <taxon>Actinomycetes</taxon>
        <taxon>Micromonosporales</taxon>
        <taxon>Micromonosporaceae</taxon>
    </lineage>
</organism>
<keyword evidence="2" id="KW-1185">Reference proteome</keyword>
<name>A0A6V8KDF6_9ACTN</name>
<reference evidence="1 2" key="2">
    <citation type="submission" date="2020-03" db="EMBL/GenBank/DDBJ databases">
        <authorList>
            <person name="Ichikawa N."/>
            <person name="Kimura A."/>
            <person name="Kitahashi Y."/>
            <person name="Uohara A."/>
        </authorList>
    </citation>
    <scope>NUCLEOTIDE SEQUENCE [LARGE SCALE GENOMIC DNA]</scope>
    <source>
        <strain evidence="1 2">NBRC 108639</strain>
    </source>
</reference>
<dbReference type="RefSeq" id="WP_246273892.1">
    <property type="nucleotide sequence ID" value="NZ_BLPF01000002.1"/>
</dbReference>
<gene>
    <name evidence="1" type="ORF">Phou_056500</name>
</gene>
<dbReference type="EMBL" id="BLPF01000002">
    <property type="protein sequence ID" value="GFJ81470.1"/>
    <property type="molecule type" value="Genomic_DNA"/>
</dbReference>
<dbReference type="Proteomes" id="UP000482800">
    <property type="component" value="Unassembled WGS sequence"/>
</dbReference>
<comment type="caution">
    <text evidence="1">The sequence shown here is derived from an EMBL/GenBank/DDBJ whole genome shotgun (WGS) entry which is preliminary data.</text>
</comment>
<dbReference type="AlphaFoldDB" id="A0A6V8KDF6"/>
<evidence type="ECO:0000313" key="1">
    <source>
        <dbReference type="EMBL" id="GFJ81470.1"/>
    </source>
</evidence>
<sequence>MRDLQGALERYGYHCITPDPKTLVGPAIRQAVFDAARELGPDDLLVVHLLSHGGLTKTGRLALVDAAGRVDPVNSVGDWVRDFADTPSCRRRCFWSTAAPPARRHSSHGS</sequence>
<reference evidence="1 2" key="1">
    <citation type="submission" date="2020-03" db="EMBL/GenBank/DDBJ databases">
        <title>Whole genome shotgun sequence of Phytohabitans houttuyneae NBRC 108639.</title>
        <authorList>
            <person name="Komaki H."/>
            <person name="Tamura T."/>
        </authorList>
    </citation>
    <scope>NUCLEOTIDE SEQUENCE [LARGE SCALE GENOMIC DNA]</scope>
    <source>
        <strain evidence="1 2">NBRC 108639</strain>
    </source>
</reference>
<accession>A0A6V8KDF6</accession>
<evidence type="ECO:0000313" key="2">
    <source>
        <dbReference type="Proteomes" id="UP000482800"/>
    </source>
</evidence>
<proteinExistence type="predicted"/>
<evidence type="ECO:0008006" key="3">
    <source>
        <dbReference type="Google" id="ProtNLM"/>
    </source>
</evidence>